<evidence type="ECO:0008006" key="3">
    <source>
        <dbReference type="Google" id="ProtNLM"/>
    </source>
</evidence>
<gene>
    <name evidence="1" type="ORF">SAMN02927903_00992</name>
</gene>
<dbReference type="STRING" id="490189.SAMN02927903_00992"/>
<evidence type="ECO:0000313" key="2">
    <source>
        <dbReference type="Proteomes" id="UP000199354"/>
    </source>
</evidence>
<name>A0A1G5EA47_9FLAO</name>
<dbReference type="OrthoDB" id="9764164at2"/>
<reference evidence="1 2" key="1">
    <citation type="submission" date="2016-10" db="EMBL/GenBank/DDBJ databases">
        <authorList>
            <person name="de Groot N.N."/>
        </authorList>
    </citation>
    <scope>NUCLEOTIDE SEQUENCE [LARGE SCALE GENOMIC DNA]</scope>
    <source>
        <strain evidence="1 2">CGMCC 1.7031</strain>
    </source>
</reference>
<dbReference type="InterPro" id="IPR001087">
    <property type="entry name" value="GDSL"/>
</dbReference>
<dbReference type="GO" id="GO:0016788">
    <property type="term" value="F:hydrolase activity, acting on ester bonds"/>
    <property type="evidence" value="ECO:0007669"/>
    <property type="project" value="InterPro"/>
</dbReference>
<dbReference type="AlphaFoldDB" id="A0A1G5EA47"/>
<protein>
    <recommendedName>
        <fullName evidence="3">GDSL-like Lipase/Acylhydrolase</fullName>
    </recommendedName>
</protein>
<dbReference type="PROSITE" id="PS51257">
    <property type="entry name" value="PROKAR_LIPOPROTEIN"/>
    <property type="match status" value="1"/>
</dbReference>
<dbReference type="Pfam" id="PF00657">
    <property type="entry name" value="Lipase_GDSL"/>
    <property type="match status" value="1"/>
</dbReference>
<dbReference type="Proteomes" id="UP000199354">
    <property type="component" value="Unassembled WGS sequence"/>
</dbReference>
<accession>A0A1G5EA47</accession>
<keyword evidence="2" id="KW-1185">Reference proteome</keyword>
<organism evidence="1 2">
    <name type="scientific">Flavobacterium caeni</name>
    <dbReference type="NCBI Taxonomy" id="490189"/>
    <lineage>
        <taxon>Bacteria</taxon>
        <taxon>Pseudomonadati</taxon>
        <taxon>Bacteroidota</taxon>
        <taxon>Flavobacteriia</taxon>
        <taxon>Flavobacteriales</taxon>
        <taxon>Flavobacteriaceae</taxon>
        <taxon>Flavobacterium</taxon>
    </lineage>
</organism>
<dbReference type="EMBL" id="FMVF01000004">
    <property type="protein sequence ID" value="SCY23846.1"/>
    <property type="molecule type" value="Genomic_DNA"/>
</dbReference>
<dbReference type="Gene3D" id="3.40.50.1110">
    <property type="entry name" value="SGNH hydrolase"/>
    <property type="match status" value="2"/>
</dbReference>
<proteinExistence type="predicted"/>
<dbReference type="InterPro" id="IPR036514">
    <property type="entry name" value="SGNH_hydro_sf"/>
</dbReference>
<evidence type="ECO:0000313" key="1">
    <source>
        <dbReference type="EMBL" id="SCY23846.1"/>
    </source>
</evidence>
<dbReference type="SUPFAM" id="SSF52266">
    <property type="entry name" value="SGNH hydrolase"/>
    <property type="match status" value="2"/>
</dbReference>
<sequence length="484" mass="50878">MIRNFKWLLVASLAFTACSDDDETTIAPEVITSGQADFSNYVALGDSFAAGYSDNALFVMGQQNAYTSILAQQFMLAGGGEFNIPLMADNIGGFSSGGVQVPQFPTRLWFNADTSTPLNVDGPTTTGLTDHLTGSFNNMGIPGAKSFHLVTPGYATLNPYFGRFASSTSTTVVADAVAQGPSFFSLWIGGNDVLSYATSGGIGTNQTGNLDPSTYGGNDITDPNVFANVYSNIVNGLTSGGAKGVVANLPYVNALPYFTAVPYNPVPLDAQSVALLTAAYAQYNDALQLAASMGAITAAEAKRRTITFHVGEENPVVIVDSYLTNLSGLGIPSYRQATADDLIVLPARSFIGTLVGGNAQAINGVSVPLADNWVLTVDEVNEVRIATDSYNATIQSIAASKGLAFVDAKAIMEDLLDGGIVRNGYTMKTDYVTGGMFSLDGVHPSPRGYALIANFFAAAVNATYGSNLPDVDLTDYRILYPKQL</sequence>